<reference evidence="1 2" key="1">
    <citation type="submission" date="2020-03" db="EMBL/GenBank/DDBJ databases">
        <title>Roseomonas selenitidurans sp. nov. isolated from urban soil.</title>
        <authorList>
            <person name="Liu H."/>
        </authorList>
    </citation>
    <scope>NUCLEOTIDE SEQUENCE [LARGE SCALE GENOMIC DNA]</scope>
    <source>
        <strain evidence="1 2">BU-1</strain>
    </source>
</reference>
<organism evidence="1 2">
    <name type="scientific">Falsiroseomonas selenitidurans</name>
    <dbReference type="NCBI Taxonomy" id="2716335"/>
    <lineage>
        <taxon>Bacteria</taxon>
        <taxon>Pseudomonadati</taxon>
        <taxon>Pseudomonadota</taxon>
        <taxon>Alphaproteobacteria</taxon>
        <taxon>Acetobacterales</taxon>
        <taxon>Roseomonadaceae</taxon>
        <taxon>Falsiroseomonas</taxon>
    </lineage>
</organism>
<name>A0ABX1E8H1_9PROT</name>
<sequence length="176" mass="18276">MTAVTGDGDDLPETFAAFALRIGKSRPYVSKLVAEGRISAASLTADRKIVPRLALADIEAAADPARAKASAVPPAAEADGTFAHQRARKTRADADRAELELQARRGELVERATIAATLGPWVRELRDNVLAVPRDTVLDAVQASALEDGINDVFEAFAARLSGLAAGGMNGGAATG</sequence>
<gene>
    <name evidence="1" type="ORF">HEQ75_21685</name>
</gene>
<evidence type="ECO:0000313" key="2">
    <source>
        <dbReference type="Proteomes" id="UP000787635"/>
    </source>
</evidence>
<comment type="caution">
    <text evidence="1">The sequence shown here is derived from an EMBL/GenBank/DDBJ whole genome shotgun (WGS) entry which is preliminary data.</text>
</comment>
<evidence type="ECO:0000313" key="1">
    <source>
        <dbReference type="EMBL" id="NKC33489.1"/>
    </source>
</evidence>
<keyword evidence="2" id="KW-1185">Reference proteome</keyword>
<proteinExistence type="predicted"/>
<dbReference type="RefSeq" id="WP_168034215.1">
    <property type="nucleotide sequence ID" value="NZ_JAAVNE010000046.1"/>
</dbReference>
<protein>
    <submittedName>
        <fullName evidence="1">Terminase small subunit</fullName>
    </submittedName>
</protein>
<dbReference type="EMBL" id="JAAVNE010000046">
    <property type="protein sequence ID" value="NKC33489.1"/>
    <property type="molecule type" value="Genomic_DNA"/>
</dbReference>
<dbReference type="Proteomes" id="UP000787635">
    <property type="component" value="Unassembled WGS sequence"/>
</dbReference>
<accession>A0ABX1E8H1</accession>